<evidence type="ECO:0000313" key="1">
    <source>
        <dbReference type="EMBL" id="ADC65373.1"/>
    </source>
</evidence>
<dbReference type="KEGG" id="fpl:Ferp_1217"/>
<evidence type="ECO:0000313" key="2">
    <source>
        <dbReference type="Proteomes" id="UP000002613"/>
    </source>
</evidence>
<proteinExistence type="predicted"/>
<dbReference type="eggNOG" id="arCOG10988">
    <property type="taxonomic scope" value="Archaea"/>
</dbReference>
<gene>
    <name evidence="1" type="ordered locus">Ferp_1217</name>
</gene>
<dbReference type="STRING" id="589924.Ferp_1217"/>
<keyword evidence="2" id="KW-1185">Reference proteome</keyword>
<reference evidence="1 2" key="2">
    <citation type="journal article" date="2011" name="Stand. Genomic Sci.">
        <title>Complete genome sequence of Ferroglobus placidus AEDII12DO.</title>
        <authorList>
            <person name="Anderson I."/>
            <person name="Risso C."/>
            <person name="Holmes D."/>
            <person name="Lucas S."/>
            <person name="Copeland A."/>
            <person name="Lapidus A."/>
            <person name="Cheng J.F."/>
            <person name="Bruce D."/>
            <person name="Goodwin L."/>
            <person name="Pitluck S."/>
            <person name="Saunders E."/>
            <person name="Brettin T."/>
            <person name="Detter J.C."/>
            <person name="Han C."/>
            <person name="Tapia R."/>
            <person name="Larimer F."/>
            <person name="Land M."/>
            <person name="Hauser L."/>
            <person name="Woyke T."/>
            <person name="Lovley D."/>
            <person name="Kyrpides N."/>
            <person name="Ivanova N."/>
        </authorList>
    </citation>
    <scope>NUCLEOTIDE SEQUENCE [LARGE SCALE GENOMIC DNA]</scope>
    <source>
        <strain evidence="2">DSM 10642 / AEDII12DO</strain>
    </source>
</reference>
<dbReference type="Proteomes" id="UP000002613">
    <property type="component" value="Chromosome"/>
</dbReference>
<dbReference type="HOGENOM" id="CLU_1340790_0_0_2"/>
<dbReference type="PaxDb" id="589924-Ferp_1217"/>
<dbReference type="AlphaFoldDB" id="D3RY10"/>
<reference evidence="2" key="1">
    <citation type="submission" date="2010-02" db="EMBL/GenBank/DDBJ databases">
        <title>Complete sequence of Ferroglobus placidus DSM 10642.</title>
        <authorList>
            <consortium name="US DOE Joint Genome Institute"/>
            <person name="Lucas S."/>
            <person name="Copeland A."/>
            <person name="Lapidus A."/>
            <person name="Cheng J.-F."/>
            <person name="Bruce D."/>
            <person name="Goodwin L."/>
            <person name="Pitluck S."/>
            <person name="Saunders E."/>
            <person name="Brettin T."/>
            <person name="Detter J.C."/>
            <person name="Han C."/>
            <person name="Tapia R."/>
            <person name="Larimer F."/>
            <person name="Land M."/>
            <person name="Hauser L."/>
            <person name="Kyrpides N."/>
            <person name="Ivanova N."/>
            <person name="Holmes D."/>
            <person name="Lovley D."/>
            <person name="Kyrpides N."/>
            <person name="Anderson I.J."/>
            <person name="Woyke T."/>
        </authorList>
    </citation>
    <scope>NUCLEOTIDE SEQUENCE [LARGE SCALE GENOMIC DNA]</scope>
    <source>
        <strain evidence="2">DSM 10642 / AEDII12DO</strain>
    </source>
</reference>
<dbReference type="EMBL" id="CP001899">
    <property type="protein sequence ID" value="ADC65373.1"/>
    <property type="molecule type" value="Genomic_DNA"/>
</dbReference>
<name>D3RY10_FERPA</name>
<sequence>MKRGIYLSILLVVSSVLVVDAATTSNLAILGVYEDRFANYDLDSKEYSPNNVDWPVTMVFWKNADVNKVKSIFFGQTILAWSKYGRLNDSDGWIWDEDRGTKGGPYNVNINGTNFTVYLHMRVYAPNPPDYMNNSGWGRYVLATTHYDEYPWEGWSGYSELAEKDFADIAASKGYTVARDWAYFYNYEPYDDTRNPDHIWLNNGYATAVMVE</sequence>
<protein>
    <submittedName>
        <fullName evidence="1">Uncharacterized protein</fullName>
    </submittedName>
</protein>
<organism evidence="1 2">
    <name type="scientific">Ferroglobus placidus (strain DSM 10642 / AEDII12DO)</name>
    <dbReference type="NCBI Taxonomy" id="589924"/>
    <lineage>
        <taxon>Archaea</taxon>
        <taxon>Methanobacteriati</taxon>
        <taxon>Methanobacteriota</taxon>
        <taxon>Archaeoglobi</taxon>
        <taxon>Archaeoglobales</taxon>
        <taxon>Archaeoglobaceae</taxon>
        <taxon>Ferroglobus</taxon>
    </lineage>
</organism>
<accession>D3RY10</accession>